<dbReference type="CDD" id="cd00093">
    <property type="entry name" value="HTH_XRE"/>
    <property type="match status" value="1"/>
</dbReference>
<dbReference type="SMART" id="SM00530">
    <property type="entry name" value="HTH_XRE"/>
    <property type="match status" value="1"/>
</dbReference>
<keyword evidence="2" id="KW-1133">Transmembrane helix</keyword>
<accession>A0A1S8CDW9</accession>
<name>A0A1S8CDW9_9GAMM</name>
<dbReference type="SUPFAM" id="SSF47413">
    <property type="entry name" value="lambda repressor-like DNA-binding domains"/>
    <property type="match status" value="1"/>
</dbReference>
<dbReference type="RefSeq" id="WP_076944155.1">
    <property type="nucleotide sequence ID" value="NZ_MOXD01000016.1"/>
</dbReference>
<sequence>MSQNCIKQLRLSRAWSQEQLAELSSLSVRTIQRIENGEQASLETLSAIAAVFNISVTEISGNGEQPYIEQRDNALDQQIERAKARVAAESGFYHSLLVYVVVNLFLYAINRFITPASVWFIWPLAIWGTFILLQGAKVFFLQDWLTRWQQERLQKILRK</sequence>
<feature type="domain" description="HTH cro/C1-type" evidence="3">
    <location>
        <begin position="6"/>
        <end position="59"/>
    </location>
</feature>
<comment type="caution">
    <text evidence="4">The sequence shown here is derived from an EMBL/GenBank/DDBJ whole genome shotgun (WGS) entry which is preliminary data.</text>
</comment>
<dbReference type="InterPro" id="IPR010982">
    <property type="entry name" value="Lambda_DNA-bd_dom_sf"/>
</dbReference>
<dbReference type="EMBL" id="MOXD01000016">
    <property type="protein sequence ID" value="OMQ19984.1"/>
    <property type="molecule type" value="Genomic_DNA"/>
</dbReference>
<dbReference type="AlphaFoldDB" id="A0A1S8CDW9"/>
<gene>
    <name evidence="4" type="ORF">BMI79_20665</name>
</gene>
<dbReference type="PROSITE" id="PS50943">
    <property type="entry name" value="HTH_CROC1"/>
    <property type="match status" value="1"/>
</dbReference>
<protein>
    <submittedName>
        <fullName evidence="4">DNA-binding protein</fullName>
    </submittedName>
</protein>
<dbReference type="Gene3D" id="1.10.260.40">
    <property type="entry name" value="lambda repressor-like DNA-binding domains"/>
    <property type="match status" value="1"/>
</dbReference>
<keyword evidence="2" id="KW-0472">Membrane</keyword>
<evidence type="ECO:0000313" key="5">
    <source>
        <dbReference type="Proteomes" id="UP000216021"/>
    </source>
</evidence>
<keyword evidence="5" id="KW-1185">Reference proteome</keyword>
<feature type="transmembrane region" description="Helical" evidence="2">
    <location>
        <begin position="119"/>
        <end position="140"/>
    </location>
</feature>
<dbReference type="PANTHER" id="PTHR46558">
    <property type="entry name" value="TRACRIPTIONAL REGULATORY PROTEIN-RELATED-RELATED"/>
    <property type="match status" value="1"/>
</dbReference>
<dbReference type="Pfam" id="PF01381">
    <property type="entry name" value="HTH_3"/>
    <property type="match status" value="1"/>
</dbReference>
<evidence type="ECO:0000313" key="4">
    <source>
        <dbReference type="EMBL" id="OMQ19984.1"/>
    </source>
</evidence>
<dbReference type="InterPro" id="IPR001387">
    <property type="entry name" value="Cro/C1-type_HTH"/>
</dbReference>
<dbReference type="Proteomes" id="UP000216021">
    <property type="component" value="Unassembled WGS sequence"/>
</dbReference>
<evidence type="ECO:0000259" key="3">
    <source>
        <dbReference type="PROSITE" id="PS50943"/>
    </source>
</evidence>
<keyword evidence="1 4" id="KW-0238">DNA-binding</keyword>
<feature type="transmembrane region" description="Helical" evidence="2">
    <location>
        <begin position="91"/>
        <end position="113"/>
    </location>
</feature>
<dbReference type="Pfam" id="PF13239">
    <property type="entry name" value="2TM"/>
    <property type="match status" value="1"/>
</dbReference>
<organism evidence="4 5">
    <name type="scientific">Serratia oryzae</name>
    <dbReference type="NCBI Taxonomy" id="2034155"/>
    <lineage>
        <taxon>Bacteria</taxon>
        <taxon>Pseudomonadati</taxon>
        <taxon>Pseudomonadota</taxon>
        <taxon>Gammaproteobacteria</taxon>
        <taxon>Enterobacterales</taxon>
        <taxon>Yersiniaceae</taxon>
        <taxon>Serratia</taxon>
    </lineage>
</organism>
<keyword evidence="2" id="KW-0812">Transmembrane</keyword>
<dbReference type="OrthoDB" id="21915at2"/>
<dbReference type="STRING" id="2034155.BMI79_20665"/>
<reference evidence="4 5" key="1">
    <citation type="submission" date="2016-11" db="EMBL/GenBank/DDBJ databases">
        <title>Rahnella oryzae sp. nov., isolated from rice root.</title>
        <authorList>
            <person name="Zhang X.-X."/>
            <person name="Zhang J."/>
        </authorList>
    </citation>
    <scope>NUCLEOTIDE SEQUENCE [LARGE SCALE GENOMIC DNA]</scope>
    <source>
        <strain evidence="4 5">J11-6</strain>
    </source>
</reference>
<proteinExistence type="predicted"/>
<evidence type="ECO:0000256" key="2">
    <source>
        <dbReference type="SAM" id="Phobius"/>
    </source>
</evidence>
<evidence type="ECO:0000256" key="1">
    <source>
        <dbReference type="ARBA" id="ARBA00023125"/>
    </source>
</evidence>
<dbReference type="InterPro" id="IPR025698">
    <property type="entry name" value="2TM_dom"/>
</dbReference>
<dbReference type="GO" id="GO:0003677">
    <property type="term" value="F:DNA binding"/>
    <property type="evidence" value="ECO:0007669"/>
    <property type="project" value="UniProtKB-KW"/>
</dbReference>
<dbReference type="PANTHER" id="PTHR46558:SF4">
    <property type="entry name" value="DNA-BIDING PHAGE PROTEIN"/>
    <property type="match status" value="1"/>
</dbReference>